<dbReference type="PANTHER" id="PTHR37423">
    <property type="entry name" value="SOLUBLE LYTIC MUREIN TRANSGLYCOSYLASE-RELATED"/>
    <property type="match status" value="1"/>
</dbReference>
<evidence type="ECO:0000313" key="4">
    <source>
        <dbReference type="EMBL" id="SMH64540.1"/>
    </source>
</evidence>
<proteinExistence type="inferred from homology"/>
<dbReference type="InterPro" id="IPR023346">
    <property type="entry name" value="Lysozyme-like_dom_sf"/>
</dbReference>
<dbReference type="Gene3D" id="1.10.530.10">
    <property type="match status" value="1"/>
</dbReference>
<accession>A0A060UQI8</accession>
<evidence type="ECO:0000259" key="2">
    <source>
        <dbReference type="Pfam" id="PF01464"/>
    </source>
</evidence>
<evidence type="ECO:0000313" key="5">
    <source>
        <dbReference type="Proteomes" id="UP000193925"/>
    </source>
</evidence>
<reference evidence="3" key="2">
    <citation type="submission" date="2014-07" db="EMBL/GenBank/DDBJ databases">
        <title>Initial genome analysis of the psychrotolerant acidophile Acidithiobacillus ferrivorans CF27: insights into iron and sulfur oxidation pathways and into biofilm formation.</title>
        <authorList>
            <person name="Talla E."/>
            <person name="Hedrich S."/>
            <person name="Mangenot S."/>
            <person name="Ji B."/>
            <person name="Johnson D.B."/>
            <person name="Barbe V."/>
            <person name="Bonnefoy V."/>
        </authorList>
    </citation>
    <scope>NUCLEOTIDE SEQUENCE [LARGE SCALE GENOMIC DNA]</scope>
    <source>
        <strain evidence="3">CF27</strain>
    </source>
</reference>
<dbReference type="SUPFAM" id="SSF53955">
    <property type="entry name" value="Lysozyme-like"/>
    <property type="match status" value="1"/>
</dbReference>
<organism evidence="3">
    <name type="scientific">Acidithiobacillus ferrivorans</name>
    <dbReference type="NCBI Taxonomy" id="160808"/>
    <lineage>
        <taxon>Bacteria</taxon>
        <taxon>Pseudomonadati</taxon>
        <taxon>Pseudomonadota</taxon>
        <taxon>Acidithiobacillia</taxon>
        <taxon>Acidithiobacillales</taxon>
        <taxon>Acidithiobacillaceae</taxon>
        <taxon>Acidithiobacillus</taxon>
    </lineage>
</organism>
<dbReference type="InterPro" id="IPR008258">
    <property type="entry name" value="Transglycosylase_SLT_dom_1"/>
</dbReference>
<dbReference type="PANTHER" id="PTHR37423:SF2">
    <property type="entry name" value="MEMBRANE-BOUND LYTIC MUREIN TRANSGLYCOSYLASE C"/>
    <property type="match status" value="1"/>
</dbReference>
<dbReference type="EMBL" id="CCCS020000035">
    <property type="protein sequence ID" value="CDQ10511.1"/>
    <property type="molecule type" value="Genomic_DNA"/>
</dbReference>
<feature type="domain" description="Transglycosylase SLT" evidence="2">
    <location>
        <begin position="99"/>
        <end position="194"/>
    </location>
</feature>
<dbReference type="AlphaFoldDB" id="A0A060UQI8"/>
<comment type="similarity">
    <text evidence="1">Belongs to the transglycosylase Slt family.</text>
</comment>
<reference evidence="4 5" key="3">
    <citation type="submission" date="2017-03" db="EMBL/GenBank/DDBJ databases">
        <authorList>
            <person name="Regsiter A."/>
            <person name="William W."/>
        </authorList>
    </citation>
    <scope>NUCLEOTIDE SEQUENCE [LARGE SCALE GENOMIC DNA]</scope>
    <source>
        <strain evidence="4">PRJEB5721</strain>
    </source>
</reference>
<evidence type="ECO:0000313" key="3">
    <source>
        <dbReference type="EMBL" id="CDQ10511.1"/>
    </source>
</evidence>
<reference evidence="3" key="1">
    <citation type="submission" date="2014-03" db="EMBL/GenBank/DDBJ databases">
        <authorList>
            <person name="Genoscope - CEA"/>
        </authorList>
    </citation>
    <scope>NUCLEOTIDE SEQUENCE [LARGE SCALE GENOMIC DNA]</scope>
    <source>
        <strain evidence="3">CF27</strain>
    </source>
</reference>
<dbReference type="SMR" id="A0A060UQI8"/>
<keyword evidence="5" id="KW-1185">Reference proteome</keyword>
<name>A0A060UQI8_9PROT</name>
<dbReference type="Pfam" id="PF01464">
    <property type="entry name" value="SLT"/>
    <property type="match status" value="1"/>
</dbReference>
<sequence length="214" mass="22189">MGPVHKLAMIIATIFSVSIPPVPVAIAVPPANHLIVGRDGIGDSTGENDAVPTSAVLTTVSPVTVLQTAAGKPAAIALQAAAMRSLHHLAGKWTKDVLHAARKAHISPRLLASVLHVENRGAINESAHRVSSSGAIGPMQLMPTTAWDDLRVNPWNPKENINGGAQYLASLIRQFSGSKRLALIAYNAGPGAVAGGARPECAVLYADAVLRYAG</sequence>
<dbReference type="EMBL" id="LT841305">
    <property type="protein sequence ID" value="SMH64540.1"/>
    <property type="molecule type" value="Genomic_DNA"/>
</dbReference>
<protein>
    <submittedName>
        <fullName evidence="4">Transglycosylase, putative (Modular protein)</fullName>
    </submittedName>
</protein>
<evidence type="ECO:0000256" key="1">
    <source>
        <dbReference type="ARBA" id="ARBA00007734"/>
    </source>
</evidence>
<dbReference type="Proteomes" id="UP000193925">
    <property type="component" value="Chromosome AFERRI"/>
</dbReference>
<gene>
    <name evidence="4" type="ORF">AFERRI_10573</name>
    <name evidence="3" type="ORF">AFERRI_400292</name>
</gene>